<dbReference type="InterPro" id="IPR020616">
    <property type="entry name" value="Thiolase_N"/>
</dbReference>
<evidence type="ECO:0000313" key="8">
    <source>
        <dbReference type="Proteomes" id="UP000245474"/>
    </source>
</evidence>
<dbReference type="InterPro" id="IPR002155">
    <property type="entry name" value="Thiolase"/>
</dbReference>
<dbReference type="NCBIfam" id="TIGR01930">
    <property type="entry name" value="AcCoA-C-Actrans"/>
    <property type="match status" value="1"/>
</dbReference>
<comment type="caution">
    <text evidence="7">The sequence shown here is derived from an EMBL/GenBank/DDBJ whole genome shotgun (WGS) entry which is preliminary data.</text>
</comment>
<dbReference type="OrthoDB" id="1402717at2"/>
<dbReference type="InterPro" id="IPR016039">
    <property type="entry name" value="Thiolase-like"/>
</dbReference>
<proteinExistence type="inferred from homology"/>
<dbReference type="GO" id="GO:0003988">
    <property type="term" value="F:acetyl-CoA C-acyltransferase activity"/>
    <property type="evidence" value="ECO:0007669"/>
    <property type="project" value="UniProtKB-ARBA"/>
</dbReference>
<dbReference type="InterPro" id="IPR020613">
    <property type="entry name" value="Thiolase_CS"/>
</dbReference>
<dbReference type="SUPFAM" id="SSF53901">
    <property type="entry name" value="Thiolase-like"/>
    <property type="match status" value="2"/>
</dbReference>
<feature type="domain" description="Thiolase N-terminal" evidence="5">
    <location>
        <begin position="1"/>
        <end position="238"/>
    </location>
</feature>
<dbReference type="PANTHER" id="PTHR18919:SF151">
    <property type="entry name" value="BLR2427 PROTEIN"/>
    <property type="match status" value="1"/>
</dbReference>
<evidence type="ECO:0000256" key="4">
    <source>
        <dbReference type="RuleBase" id="RU003557"/>
    </source>
</evidence>
<keyword evidence="8" id="KW-1185">Reference proteome</keyword>
<evidence type="ECO:0000256" key="1">
    <source>
        <dbReference type="ARBA" id="ARBA00010982"/>
    </source>
</evidence>
<protein>
    <submittedName>
        <fullName evidence="7">Acetyl-CoA C-acyltransferase</fullName>
    </submittedName>
</protein>
<comment type="similarity">
    <text evidence="1 4">Belongs to the thiolase-like superfamily. Thiolase family.</text>
</comment>
<dbReference type="EMBL" id="QFFI01000001">
    <property type="protein sequence ID" value="PWG65879.1"/>
    <property type="molecule type" value="Genomic_DNA"/>
</dbReference>
<evidence type="ECO:0000259" key="5">
    <source>
        <dbReference type="Pfam" id="PF00108"/>
    </source>
</evidence>
<reference evidence="7 8" key="1">
    <citation type="submission" date="2018-05" db="EMBL/GenBank/DDBJ databases">
        <title>Spiribacter halobius sp. nov., a moderately halophilic bacterium isolated from marine solar saltern.</title>
        <authorList>
            <person name="Zheng W.-S."/>
            <person name="Lu D.-C."/>
            <person name="Du Z.-J."/>
        </authorList>
    </citation>
    <scope>NUCLEOTIDE SEQUENCE [LARGE SCALE GENOMIC DNA]</scope>
    <source>
        <strain evidence="7 8">E85</strain>
    </source>
</reference>
<dbReference type="Gene3D" id="3.40.47.10">
    <property type="match status" value="2"/>
</dbReference>
<sequence length="368" mass="36943">MIIACRRTAVGRAGGRQRTRTVDRLGAPLVGAVLADAGLPPGAIDEVWLGNALEGGNVARRVALAGGLPVEVPAFTVDRQCASGLDTIIDACQRVAAGQAEAVLAGGVESCSTAPWRVARPAHRGGTPAFLPRAPFSAPPYPDPDPVAGADVLAAAEGITRAEQDAWAARSHARAAAALRSGHLRAECVGDDTDEGPRADLDERRLARLPPLLGPGGSATVGNVAAEADAAVVALVVSSALAQRLAPGRSLRLVAAARAGCDPGRAGYSAVPALARLAERAPFTGAARIELNEAFAGQALACLRGAGLPEARTNLHGGALAFGHPFGASGALLVCRLFHDLAPDETGIAAVPAMGGQGSAAVFTALGG</sequence>
<keyword evidence="3 4" id="KW-0012">Acyltransferase</keyword>
<dbReference type="Proteomes" id="UP000245474">
    <property type="component" value="Unassembled WGS sequence"/>
</dbReference>
<dbReference type="InterPro" id="IPR020617">
    <property type="entry name" value="Thiolase_C"/>
</dbReference>
<dbReference type="AlphaFoldDB" id="A0A2U2NA47"/>
<gene>
    <name evidence="7" type="ORF">DEM34_00185</name>
</gene>
<dbReference type="Pfam" id="PF02803">
    <property type="entry name" value="Thiolase_C"/>
    <property type="match status" value="1"/>
</dbReference>
<evidence type="ECO:0000313" key="7">
    <source>
        <dbReference type="EMBL" id="PWG65879.1"/>
    </source>
</evidence>
<evidence type="ECO:0000256" key="3">
    <source>
        <dbReference type="ARBA" id="ARBA00023315"/>
    </source>
</evidence>
<feature type="domain" description="Thiolase C-terminal" evidence="6">
    <location>
        <begin position="252"/>
        <end position="364"/>
    </location>
</feature>
<evidence type="ECO:0000256" key="2">
    <source>
        <dbReference type="ARBA" id="ARBA00022679"/>
    </source>
</evidence>
<accession>A0A2U2NA47</accession>
<dbReference type="Pfam" id="PF00108">
    <property type="entry name" value="Thiolase_N"/>
    <property type="match status" value="1"/>
</dbReference>
<name>A0A2U2NA47_9GAMM</name>
<keyword evidence="2 4" id="KW-0808">Transferase</keyword>
<dbReference type="PANTHER" id="PTHR18919">
    <property type="entry name" value="ACETYL-COA C-ACYLTRANSFERASE"/>
    <property type="match status" value="1"/>
</dbReference>
<dbReference type="PIRSF" id="PIRSF000429">
    <property type="entry name" value="Ac-CoA_Ac_transf"/>
    <property type="match status" value="1"/>
</dbReference>
<dbReference type="CDD" id="cd00751">
    <property type="entry name" value="thiolase"/>
    <property type="match status" value="1"/>
</dbReference>
<evidence type="ECO:0000259" key="6">
    <source>
        <dbReference type="Pfam" id="PF02803"/>
    </source>
</evidence>
<organism evidence="7 8">
    <name type="scientific">Sediminicurvatus halobius</name>
    <dbReference type="NCBI Taxonomy" id="2182432"/>
    <lineage>
        <taxon>Bacteria</taxon>
        <taxon>Pseudomonadati</taxon>
        <taxon>Pseudomonadota</taxon>
        <taxon>Gammaproteobacteria</taxon>
        <taxon>Chromatiales</taxon>
        <taxon>Ectothiorhodospiraceae</taxon>
        <taxon>Sediminicurvatus</taxon>
    </lineage>
</organism>
<dbReference type="PROSITE" id="PS00737">
    <property type="entry name" value="THIOLASE_2"/>
    <property type="match status" value="1"/>
</dbReference>